<dbReference type="SUPFAM" id="SSF51011">
    <property type="entry name" value="Glycosyl hydrolase domain"/>
    <property type="match status" value="1"/>
</dbReference>
<accession>A0ABV9F046</accession>
<feature type="domain" description="Glycosyl hydrolases family 39 N-terminal catalytic" evidence="4">
    <location>
        <begin position="42"/>
        <end position="477"/>
    </location>
</feature>
<evidence type="ECO:0000256" key="3">
    <source>
        <dbReference type="ARBA" id="ARBA00023295"/>
    </source>
</evidence>
<protein>
    <submittedName>
        <fullName evidence="5">Glycosyl hydrolase</fullName>
    </submittedName>
</protein>
<evidence type="ECO:0000313" key="5">
    <source>
        <dbReference type="EMBL" id="MFC4595286.1"/>
    </source>
</evidence>
<reference evidence="6" key="1">
    <citation type="journal article" date="2019" name="Int. J. Syst. Evol. Microbiol.">
        <title>The Global Catalogue of Microorganisms (GCM) 10K type strain sequencing project: providing services to taxonomists for standard genome sequencing and annotation.</title>
        <authorList>
            <consortium name="The Broad Institute Genomics Platform"/>
            <consortium name="The Broad Institute Genome Sequencing Center for Infectious Disease"/>
            <person name="Wu L."/>
            <person name="Ma J."/>
        </authorList>
    </citation>
    <scope>NUCLEOTIDE SEQUENCE [LARGE SCALE GENOMIC DNA]</scope>
    <source>
        <strain evidence="6">NBRC 103632</strain>
    </source>
</reference>
<evidence type="ECO:0000313" key="6">
    <source>
        <dbReference type="Proteomes" id="UP001595957"/>
    </source>
</evidence>
<dbReference type="EMBL" id="JBHSFZ010000030">
    <property type="protein sequence ID" value="MFC4595286.1"/>
    <property type="molecule type" value="Genomic_DNA"/>
</dbReference>
<dbReference type="InterPro" id="IPR000514">
    <property type="entry name" value="Glyco_hydro_39"/>
</dbReference>
<name>A0ABV9F046_9SPHN</name>
<dbReference type="InterPro" id="IPR049166">
    <property type="entry name" value="GH39_cat"/>
</dbReference>
<dbReference type="Pfam" id="PF01229">
    <property type="entry name" value="Glyco_hydro_39"/>
    <property type="match status" value="1"/>
</dbReference>
<dbReference type="Proteomes" id="UP001595957">
    <property type="component" value="Unassembled WGS sequence"/>
</dbReference>
<dbReference type="Gene3D" id="2.60.40.1500">
    <property type="entry name" value="Glycosyl hydrolase domain, family 39"/>
    <property type="match status" value="1"/>
</dbReference>
<keyword evidence="6" id="KW-1185">Reference proteome</keyword>
<dbReference type="RefSeq" id="WP_066526017.1">
    <property type="nucleotide sequence ID" value="NZ_JBHSFZ010000030.1"/>
</dbReference>
<dbReference type="InterPro" id="IPR051923">
    <property type="entry name" value="Glycosyl_Hydrolase_39"/>
</dbReference>
<evidence type="ECO:0000259" key="4">
    <source>
        <dbReference type="Pfam" id="PF01229"/>
    </source>
</evidence>
<dbReference type="Gene3D" id="3.20.20.80">
    <property type="entry name" value="Glycosidases"/>
    <property type="match status" value="1"/>
</dbReference>
<keyword evidence="2 5" id="KW-0378">Hydrolase</keyword>
<organism evidence="5 6">
    <name type="scientific">Sphingobium tyrosinilyticum</name>
    <dbReference type="NCBI Taxonomy" id="2715436"/>
    <lineage>
        <taxon>Bacteria</taxon>
        <taxon>Pseudomonadati</taxon>
        <taxon>Pseudomonadota</taxon>
        <taxon>Alphaproteobacteria</taxon>
        <taxon>Sphingomonadales</taxon>
        <taxon>Sphingomonadaceae</taxon>
        <taxon>Sphingobium</taxon>
    </lineage>
</organism>
<keyword evidence="3" id="KW-0326">Glycosidase</keyword>
<sequence>MNRRDFVAGAGAALTLGTATRGIAQAVAAPEILRVTIGSAIAGPLKHIWNAVGSDRAAITMRESWRRDIDQARKEIDLNYVRFHGILNDELGVYVSTLQRSSARTPNFKNVAEVYDGLVERDLSPIIELSFMPKKLAAGSSVFGYYRGINTPPTSYEDWGKFIGDFARFLVERYGIEKVARWPIEVWNEPNLAPWFWSGTQADYFKLYKSAAVAVKGIDQRLQVGGPATSATSWIPEFLAFCKAENAPVDFVSTHVYPGDAQKELFGSDLKLSVNDVVPEAVRRARAKVRASAFPNLPLYIDEWASDSPAMIAHVLANVLGEADMMSHWTLSGTYEELGPTDYLLQDGAMGFGMMNRGIPRPNYNTYRLLHALGDQRLVANGPTLASRRRDGRLAALVWNLAETSQPAGIPGANPARTVVGSAKRMVVSLPDLKPGQAIKVRYVDQERGSFVSAWHAMGSPKLPTLAQIATLRRASEIAPAQTVRLGPKRELQFDLPAEGVALIES</sequence>
<proteinExistence type="inferred from homology"/>
<dbReference type="SUPFAM" id="SSF51445">
    <property type="entry name" value="(Trans)glycosidases"/>
    <property type="match status" value="1"/>
</dbReference>
<dbReference type="PANTHER" id="PTHR12631">
    <property type="entry name" value="ALPHA-L-IDURONIDASE"/>
    <property type="match status" value="1"/>
</dbReference>
<dbReference type="PRINTS" id="PR00745">
    <property type="entry name" value="GLHYDRLASE39"/>
</dbReference>
<dbReference type="GO" id="GO:0016787">
    <property type="term" value="F:hydrolase activity"/>
    <property type="evidence" value="ECO:0007669"/>
    <property type="project" value="UniProtKB-KW"/>
</dbReference>
<dbReference type="InterPro" id="IPR017853">
    <property type="entry name" value="GH"/>
</dbReference>
<gene>
    <name evidence="5" type="ORF">ACFO3E_13940</name>
</gene>
<dbReference type="PANTHER" id="PTHR12631:SF10">
    <property type="entry name" value="BETA-XYLOSIDASE-LIKE PROTEIN-RELATED"/>
    <property type="match status" value="1"/>
</dbReference>
<comment type="caution">
    <text evidence="5">The sequence shown here is derived from an EMBL/GenBank/DDBJ whole genome shotgun (WGS) entry which is preliminary data.</text>
</comment>
<evidence type="ECO:0000256" key="1">
    <source>
        <dbReference type="ARBA" id="ARBA00008875"/>
    </source>
</evidence>
<comment type="similarity">
    <text evidence="1">Belongs to the glycosyl hydrolase 39 family.</text>
</comment>
<evidence type="ECO:0000256" key="2">
    <source>
        <dbReference type="ARBA" id="ARBA00022801"/>
    </source>
</evidence>